<feature type="domain" description="DDB1- and CUL4-associated factor 12 beta-propeller" evidence="12">
    <location>
        <begin position="102"/>
        <end position="451"/>
    </location>
</feature>
<protein>
    <recommendedName>
        <fullName evidence="12">DDB1- and CUL4-associated factor 12 beta-propeller domain-containing protein</fullName>
    </recommendedName>
</protein>
<dbReference type="SMART" id="SM00320">
    <property type="entry name" value="WD40"/>
    <property type="match status" value="3"/>
</dbReference>
<evidence type="ECO:0000256" key="4">
    <source>
        <dbReference type="ARBA" id="ARBA00022490"/>
    </source>
</evidence>
<evidence type="ECO:0000256" key="3">
    <source>
        <dbReference type="ARBA" id="ARBA00004906"/>
    </source>
</evidence>
<comment type="similarity">
    <text evidence="9">Belongs to the WD repeat DCAF12 family.</text>
</comment>
<dbReference type="Gene3D" id="2.130.10.10">
    <property type="entry name" value="YVTN repeat-like/Quinoprotein amine dehydrogenase"/>
    <property type="match status" value="1"/>
</dbReference>
<sequence length="452" mass="51803">MSEVERICIHGRLPPNAIRQRLEKRKSRIRALRQEKARKPEKPEDFVTYEESEDEDESVSAERKFLRTSYNFIDYVRSREMGMRERRSVNFDFPSRHILSHEMFKEHPISLNNINKIFCSQWLSDRQVVFGTKCNKLLVYDVVTQKLDQIPLLKEVVSGTSQEQQCGIYAAQINPSRTLLATGARNSSDIAIYRLPTMDPVCVGDSHKDWVFDVCWLDDQFLVSGARDSKMALWKIVDEYEDDNKLDTPNYKHITAVSIKTCKFAQRVRAVEFNPEFQEIAALSVNGYIHIWNAKTFRQTHSRKLPSSQENVCLAIKKGGLYGIGCRSYTLLLDPRTLHPVKKISAKFSGCGIRSASFQGDILTIGTGVAMLMFYDLRAHKYLESSINSSRTINLKTSRGYVFPDEQFMDGMQVKYTPAIYTHCYDFTGTRLFAAGGPLPTNLYGNYAGVWQ</sequence>
<dbReference type="PANTHER" id="PTHR19860:SF16">
    <property type="entry name" value="DDB1- AND CUL4-ASSOCIATED FACTOR 12"/>
    <property type="match status" value="1"/>
</dbReference>
<dbReference type="EMBL" id="JARGDH010000003">
    <property type="protein sequence ID" value="KAL0273957.1"/>
    <property type="molecule type" value="Genomic_DNA"/>
</dbReference>
<comment type="caution">
    <text evidence="13">The sequence shown here is derived from an EMBL/GenBank/DDBJ whole genome shotgun (WGS) entry which is preliminary data.</text>
</comment>
<evidence type="ECO:0000256" key="11">
    <source>
        <dbReference type="SAM" id="MobiDB-lite"/>
    </source>
</evidence>
<proteinExistence type="inferred from homology"/>
<dbReference type="AlphaFoldDB" id="A0AAW2HVE8"/>
<keyword evidence="6" id="KW-0677">Repeat</keyword>
<dbReference type="PANTHER" id="PTHR19860">
    <property type="entry name" value="DDB1- AND CUL4-ASSOCIATED FACTOR 12-RELATED"/>
    <property type="match status" value="1"/>
</dbReference>
<evidence type="ECO:0000256" key="1">
    <source>
        <dbReference type="ARBA" id="ARBA00004123"/>
    </source>
</evidence>
<reference evidence="13" key="1">
    <citation type="journal article" date="2024" name="Gigascience">
        <title>Chromosome-level genome of the poultry shaft louse Menopon gallinae provides insight into the host-switching and adaptive evolution of parasitic lice.</title>
        <authorList>
            <person name="Xu Y."/>
            <person name="Ma L."/>
            <person name="Liu S."/>
            <person name="Liang Y."/>
            <person name="Liu Q."/>
            <person name="He Z."/>
            <person name="Tian L."/>
            <person name="Duan Y."/>
            <person name="Cai W."/>
            <person name="Li H."/>
            <person name="Song F."/>
        </authorList>
    </citation>
    <scope>NUCLEOTIDE SEQUENCE</scope>
    <source>
        <strain evidence="13">Cailab_2023a</strain>
    </source>
</reference>
<evidence type="ECO:0000256" key="7">
    <source>
        <dbReference type="ARBA" id="ARBA00022786"/>
    </source>
</evidence>
<accession>A0AAW2HVE8</accession>
<dbReference type="Pfam" id="PF23760">
    <property type="entry name" value="Beta-prop_DCAF12"/>
    <property type="match status" value="1"/>
</dbReference>
<evidence type="ECO:0000259" key="12">
    <source>
        <dbReference type="Pfam" id="PF23760"/>
    </source>
</evidence>
<feature type="region of interest" description="Disordered" evidence="11">
    <location>
        <begin position="31"/>
        <end position="53"/>
    </location>
</feature>
<dbReference type="InterPro" id="IPR015943">
    <property type="entry name" value="WD40/YVTN_repeat-like_dom_sf"/>
</dbReference>
<dbReference type="InterPro" id="IPR056151">
    <property type="entry name" value="Beta-prop_DCAF12"/>
</dbReference>
<dbReference type="InterPro" id="IPR036322">
    <property type="entry name" value="WD40_repeat_dom_sf"/>
</dbReference>
<evidence type="ECO:0000313" key="13">
    <source>
        <dbReference type="EMBL" id="KAL0273957.1"/>
    </source>
</evidence>
<evidence type="ECO:0000256" key="5">
    <source>
        <dbReference type="ARBA" id="ARBA00022574"/>
    </source>
</evidence>
<dbReference type="InterPro" id="IPR051191">
    <property type="entry name" value="DCAF12"/>
</dbReference>
<feature type="repeat" description="WD" evidence="10">
    <location>
        <begin position="204"/>
        <end position="236"/>
    </location>
</feature>
<evidence type="ECO:0000256" key="8">
    <source>
        <dbReference type="ARBA" id="ARBA00023242"/>
    </source>
</evidence>
<dbReference type="GO" id="GO:0005737">
    <property type="term" value="C:cytoplasm"/>
    <property type="evidence" value="ECO:0007669"/>
    <property type="project" value="UniProtKB-SubCell"/>
</dbReference>
<dbReference type="SUPFAM" id="SSF50978">
    <property type="entry name" value="WD40 repeat-like"/>
    <property type="match status" value="1"/>
</dbReference>
<keyword evidence="7" id="KW-0833">Ubl conjugation pathway</keyword>
<evidence type="ECO:0000256" key="10">
    <source>
        <dbReference type="PROSITE-ProRule" id="PRU00221"/>
    </source>
</evidence>
<dbReference type="GO" id="GO:0080008">
    <property type="term" value="C:Cul4-RING E3 ubiquitin ligase complex"/>
    <property type="evidence" value="ECO:0007669"/>
    <property type="project" value="TreeGrafter"/>
</dbReference>
<dbReference type="EMBL" id="JARGDH010000003">
    <property type="protein sequence ID" value="KAL0273958.1"/>
    <property type="molecule type" value="Genomic_DNA"/>
</dbReference>
<dbReference type="GO" id="GO:0005634">
    <property type="term" value="C:nucleus"/>
    <property type="evidence" value="ECO:0007669"/>
    <property type="project" value="UniProtKB-SubCell"/>
</dbReference>
<gene>
    <name evidence="13" type="ORF">PYX00_006511</name>
</gene>
<keyword evidence="8" id="KW-0539">Nucleus</keyword>
<dbReference type="FunFam" id="2.130.10.10:FF:001037">
    <property type="entry name" value="Blast:DDB1-and CUL4-associated factor 12"/>
    <property type="match status" value="1"/>
</dbReference>
<dbReference type="InterPro" id="IPR001680">
    <property type="entry name" value="WD40_rpt"/>
</dbReference>
<name>A0AAW2HVE8_9NEOP</name>
<dbReference type="PROSITE" id="PS50082">
    <property type="entry name" value="WD_REPEATS_2"/>
    <property type="match status" value="1"/>
</dbReference>
<evidence type="ECO:0000256" key="9">
    <source>
        <dbReference type="ARBA" id="ARBA00038022"/>
    </source>
</evidence>
<feature type="compositionally biased region" description="Basic and acidic residues" evidence="11">
    <location>
        <begin position="32"/>
        <end position="45"/>
    </location>
</feature>
<evidence type="ECO:0000256" key="6">
    <source>
        <dbReference type="ARBA" id="ARBA00022737"/>
    </source>
</evidence>
<evidence type="ECO:0000256" key="2">
    <source>
        <dbReference type="ARBA" id="ARBA00004496"/>
    </source>
</evidence>
<comment type="pathway">
    <text evidence="3">Protein modification; protein ubiquitination.</text>
</comment>
<keyword evidence="4" id="KW-0963">Cytoplasm</keyword>
<organism evidence="13">
    <name type="scientific">Menopon gallinae</name>
    <name type="common">poultry shaft louse</name>
    <dbReference type="NCBI Taxonomy" id="328185"/>
    <lineage>
        <taxon>Eukaryota</taxon>
        <taxon>Metazoa</taxon>
        <taxon>Ecdysozoa</taxon>
        <taxon>Arthropoda</taxon>
        <taxon>Hexapoda</taxon>
        <taxon>Insecta</taxon>
        <taxon>Pterygota</taxon>
        <taxon>Neoptera</taxon>
        <taxon>Paraneoptera</taxon>
        <taxon>Psocodea</taxon>
        <taxon>Troctomorpha</taxon>
        <taxon>Phthiraptera</taxon>
        <taxon>Amblycera</taxon>
        <taxon>Menoponidae</taxon>
        <taxon>Menopon</taxon>
    </lineage>
</organism>
<keyword evidence="5 10" id="KW-0853">WD repeat</keyword>
<comment type="subcellular location">
    <subcellularLocation>
        <location evidence="2">Cytoplasm</location>
    </subcellularLocation>
    <subcellularLocation>
        <location evidence="1">Nucleus</location>
    </subcellularLocation>
</comment>